<evidence type="ECO:0000313" key="1">
    <source>
        <dbReference type="EMBL" id="AEG72976.1"/>
    </source>
</evidence>
<organism evidence="1 2">
    <name type="scientific">Mycoplasma haemofelis (strain Ohio2)</name>
    <dbReference type="NCBI Taxonomy" id="859194"/>
    <lineage>
        <taxon>Bacteria</taxon>
        <taxon>Bacillati</taxon>
        <taxon>Mycoplasmatota</taxon>
        <taxon>Mollicutes</taxon>
        <taxon>Mycoplasmataceae</taxon>
        <taxon>Mycoplasma</taxon>
    </lineage>
</organism>
<dbReference type="BioCyc" id="MHAE859194:G1GR7-697-MONOMER"/>
<dbReference type="Proteomes" id="UP000007952">
    <property type="component" value="Chromosome"/>
</dbReference>
<gene>
    <name evidence="1" type="ordered locus">MHF_0706</name>
</gene>
<evidence type="ECO:0000313" key="2">
    <source>
        <dbReference type="Proteomes" id="UP000007952"/>
    </source>
</evidence>
<dbReference type="STRING" id="859194.MHF_0706"/>
<dbReference type="HOGENOM" id="CLU_154533_0_0_14"/>
<reference key="2">
    <citation type="submission" date="2011-05" db="EMBL/GenBank/DDBJ databases">
        <title>The Genome of Mycoplasma haemofelis Strain Ohio2, a pathogenic hemoplasma of the cat.</title>
        <authorList>
            <person name="Santos A.P."/>
            <person name="Guimaraes A.M.S."/>
            <person name="SanMiguel P.J."/>
            <person name="Martin S.W."/>
            <person name="Messick J.B."/>
        </authorList>
    </citation>
    <scope>NUCLEOTIDE SEQUENCE</scope>
    <source>
        <strain>Ohio2</strain>
    </source>
</reference>
<sequence length="138" mass="15425">MALPAKLLLGGIGLGAAGTGFGIEKLAFSGSKNTVSSTRSKSTTESITVKRECRIHKLITSQGEGSFQRIEKDELEREIERDKKGEFQGIKEACDRLGGKDIFVSNKSKTGWKYYQNDQTDNQYKPKFEKYLRGLKLI</sequence>
<dbReference type="AlphaFoldDB" id="F6FIC8"/>
<name>F6FIC8_MYCHI</name>
<dbReference type="EMBL" id="CP002808">
    <property type="protein sequence ID" value="AEG72976.1"/>
    <property type="molecule type" value="Genomic_DNA"/>
</dbReference>
<proteinExistence type="predicted"/>
<protein>
    <submittedName>
        <fullName evidence="1">Uncharacterized protein</fullName>
    </submittedName>
</protein>
<accession>F6FIC8</accession>
<reference evidence="1 2" key="1">
    <citation type="journal article" date="2011" name="J. Bacteriol.">
        <title>Complete genome sequences of two hemotropic Mycoplasmas, Mycoplasma haemofelis strain Ohio2 and Mycoplasma suis strain Illinois.</title>
        <authorList>
            <person name="Messick J.B."/>
            <person name="Santos A.P."/>
            <person name="Guimaraes A.M."/>
        </authorList>
    </citation>
    <scope>NUCLEOTIDE SEQUENCE [LARGE SCALE GENOMIC DNA]</scope>
    <source>
        <strain evidence="1 2">Ohio2</strain>
    </source>
</reference>
<dbReference type="KEGG" id="mhf:MHF_0706"/>